<keyword evidence="3 6" id="KW-0812">Transmembrane</keyword>
<name>A0A949K741_9FIRM</name>
<comment type="subcellular location">
    <subcellularLocation>
        <location evidence="1">Cell membrane</location>
        <topology evidence="1">Multi-pass membrane protein</topology>
    </subcellularLocation>
</comment>
<feature type="transmembrane region" description="Helical" evidence="6">
    <location>
        <begin position="213"/>
        <end position="231"/>
    </location>
</feature>
<dbReference type="Proteomes" id="UP000712157">
    <property type="component" value="Unassembled WGS sequence"/>
</dbReference>
<dbReference type="CDD" id="cd06579">
    <property type="entry name" value="TM_PBP1_transp_AraH_like"/>
    <property type="match status" value="1"/>
</dbReference>
<evidence type="ECO:0000313" key="8">
    <source>
        <dbReference type="Proteomes" id="UP000712157"/>
    </source>
</evidence>
<dbReference type="AlphaFoldDB" id="A0A949K741"/>
<dbReference type="GO" id="GO:0005886">
    <property type="term" value="C:plasma membrane"/>
    <property type="evidence" value="ECO:0007669"/>
    <property type="project" value="UniProtKB-SubCell"/>
</dbReference>
<evidence type="ECO:0000256" key="2">
    <source>
        <dbReference type="ARBA" id="ARBA00022475"/>
    </source>
</evidence>
<dbReference type="Pfam" id="PF02653">
    <property type="entry name" value="BPD_transp_2"/>
    <property type="match status" value="1"/>
</dbReference>
<evidence type="ECO:0000256" key="4">
    <source>
        <dbReference type="ARBA" id="ARBA00022989"/>
    </source>
</evidence>
<evidence type="ECO:0000256" key="6">
    <source>
        <dbReference type="SAM" id="Phobius"/>
    </source>
</evidence>
<protein>
    <submittedName>
        <fullName evidence="7">ABC transporter permease</fullName>
    </submittedName>
</protein>
<proteinExistence type="predicted"/>
<gene>
    <name evidence="7" type="ORF">KTH89_13600</name>
</gene>
<keyword evidence="2" id="KW-1003">Cell membrane</keyword>
<dbReference type="GO" id="GO:0022857">
    <property type="term" value="F:transmembrane transporter activity"/>
    <property type="evidence" value="ECO:0007669"/>
    <property type="project" value="InterPro"/>
</dbReference>
<dbReference type="PANTHER" id="PTHR32196">
    <property type="entry name" value="ABC TRANSPORTER PERMEASE PROTEIN YPHD-RELATED-RELATED"/>
    <property type="match status" value="1"/>
</dbReference>
<keyword evidence="4 6" id="KW-1133">Transmembrane helix</keyword>
<feature type="transmembrane region" description="Helical" evidence="6">
    <location>
        <begin position="70"/>
        <end position="87"/>
    </location>
</feature>
<keyword evidence="5 6" id="KW-0472">Membrane</keyword>
<dbReference type="InterPro" id="IPR001851">
    <property type="entry name" value="ABC_transp_permease"/>
</dbReference>
<feature type="transmembrane region" description="Helical" evidence="6">
    <location>
        <begin position="44"/>
        <end position="63"/>
    </location>
</feature>
<feature type="transmembrane region" description="Helical" evidence="6">
    <location>
        <begin position="267"/>
        <end position="286"/>
    </location>
</feature>
<keyword evidence="8" id="KW-1185">Reference proteome</keyword>
<feature type="transmembrane region" description="Helical" evidence="6">
    <location>
        <begin position="93"/>
        <end position="116"/>
    </location>
</feature>
<sequence>MRGQIKFKSPNLLRKYSILIIIAGLIVFFSLMEHRFISAANITNIIRQSAVMIIVASGATFVMIAGDIDISIGGVACMTSVIAGLLIVKGFPIAVAVLVAVFFGGVCGIISGALIARFDFPSMVATLAMMNLTTGIANLLTDGTAISNLPASFQVMGRGYLGPVPIQVLAMLVIVVVASLVLTGTTYGRYIYAIGGNANVAKLSGINVKKMKLVYYMISGFCAAFGGILITSRMGSAQPTLGVSWPMDILSAIVIGGVSFKGGSGTILNAVFGIILMTLLTNGLTLLGINTFWQAVVTAILLMVTIIVNYLQDSRKKRD</sequence>
<evidence type="ECO:0000256" key="1">
    <source>
        <dbReference type="ARBA" id="ARBA00004651"/>
    </source>
</evidence>
<feature type="transmembrane region" description="Helical" evidence="6">
    <location>
        <begin position="166"/>
        <end position="192"/>
    </location>
</feature>
<organism evidence="7 8">
    <name type="scientific">Diplocloster agilis</name>
    <dbReference type="NCBI Taxonomy" id="2850323"/>
    <lineage>
        <taxon>Bacteria</taxon>
        <taxon>Bacillati</taxon>
        <taxon>Bacillota</taxon>
        <taxon>Clostridia</taxon>
        <taxon>Lachnospirales</taxon>
        <taxon>Lachnospiraceae</taxon>
        <taxon>Diplocloster</taxon>
    </lineage>
</organism>
<reference evidence="7" key="1">
    <citation type="submission" date="2021-06" db="EMBL/GenBank/DDBJ databases">
        <title>Description of novel taxa of the family Lachnospiraceae.</title>
        <authorList>
            <person name="Chaplin A.V."/>
            <person name="Sokolova S.R."/>
            <person name="Pikina A.P."/>
            <person name="Korzhanova M."/>
            <person name="Belova V."/>
            <person name="Korostin D."/>
            <person name="Efimov B.A."/>
        </authorList>
    </citation>
    <scope>NUCLEOTIDE SEQUENCE</scope>
    <source>
        <strain evidence="7">ASD5720</strain>
    </source>
</reference>
<feature type="transmembrane region" description="Helical" evidence="6">
    <location>
        <begin position="243"/>
        <end position="260"/>
    </location>
</feature>
<feature type="transmembrane region" description="Helical" evidence="6">
    <location>
        <begin position="12"/>
        <end position="32"/>
    </location>
</feature>
<feature type="transmembrane region" description="Helical" evidence="6">
    <location>
        <begin position="292"/>
        <end position="311"/>
    </location>
</feature>
<evidence type="ECO:0000256" key="3">
    <source>
        <dbReference type="ARBA" id="ARBA00022692"/>
    </source>
</evidence>
<evidence type="ECO:0000313" key="7">
    <source>
        <dbReference type="EMBL" id="MBU9737578.1"/>
    </source>
</evidence>
<accession>A0A949K741</accession>
<feature type="transmembrane region" description="Helical" evidence="6">
    <location>
        <begin position="123"/>
        <end position="146"/>
    </location>
</feature>
<evidence type="ECO:0000256" key="5">
    <source>
        <dbReference type="ARBA" id="ARBA00023136"/>
    </source>
</evidence>
<dbReference type="RefSeq" id="WP_158346900.1">
    <property type="nucleotide sequence ID" value="NZ_JAHQCW010000022.1"/>
</dbReference>
<comment type="caution">
    <text evidence="7">The sequence shown here is derived from an EMBL/GenBank/DDBJ whole genome shotgun (WGS) entry which is preliminary data.</text>
</comment>
<dbReference type="EMBL" id="JAHQCW010000022">
    <property type="protein sequence ID" value="MBU9737578.1"/>
    <property type="molecule type" value="Genomic_DNA"/>
</dbReference>